<evidence type="ECO:0000256" key="6">
    <source>
        <dbReference type="SAM" id="MobiDB-lite"/>
    </source>
</evidence>
<feature type="region of interest" description="Disordered" evidence="6">
    <location>
        <begin position="1"/>
        <end position="26"/>
    </location>
</feature>
<accession>A0A196SHT8</accession>
<keyword evidence="4" id="KW-0539">Nucleus</keyword>
<evidence type="ECO:0000256" key="3">
    <source>
        <dbReference type="ARBA" id="ARBA00022517"/>
    </source>
</evidence>
<reference evidence="7 8" key="1">
    <citation type="submission" date="2016-05" db="EMBL/GenBank/DDBJ databases">
        <title>Nuclear genome of Blastocystis sp. subtype 1 NandII.</title>
        <authorList>
            <person name="Gentekaki E."/>
            <person name="Curtis B."/>
            <person name="Stairs C."/>
            <person name="Eme L."/>
            <person name="Herman E."/>
            <person name="Klimes V."/>
            <person name="Arias M.C."/>
            <person name="Elias M."/>
            <person name="Hilliou F."/>
            <person name="Klute M."/>
            <person name="Malik S.-B."/>
            <person name="Pightling A."/>
            <person name="Rachubinski R."/>
            <person name="Salas D."/>
            <person name="Schlacht A."/>
            <person name="Suga H."/>
            <person name="Archibald J."/>
            <person name="Ball S.G."/>
            <person name="Clark G."/>
            <person name="Dacks J."/>
            <person name="Van Der Giezen M."/>
            <person name="Tsaousis A."/>
            <person name="Roger A."/>
        </authorList>
    </citation>
    <scope>NUCLEOTIDE SEQUENCE [LARGE SCALE GENOMIC DNA]</scope>
    <source>
        <strain evidence="8">ATCC 50177 / NandII</strain>
    </source>
</reference>
<comment type="caution">
    <text evidence="7">The sequence shown here is derived from an EMBL/GenBank/DDBJ whole genome shotgun (WGS) entry which is preliminary data.</text>
</comment>
<dbReference type="GO" id="GO:0005730">
    <property type="term" value="C:nucleolus"/>
    <property type="evidence" value="ECO:0007669"/>
    <property type="project" value="UniProtKB-SubCell"/>
</dbReference>
<protein>
    <recommendedName>
        <fullName evidence="5">Bystin</fullName>
    </recommendedName>
</protein>
<dbReference type="PANTHER" id="PTHR12821:SF0">
    <property type="entry name" value="BYSTIN"/>
    <property type="match status" value="1"/>
</dbReference>
<dbReference type="OrthoDB" id="2192561at2759"/>
<organism evidence="7 8">
    <name type="scientific">Blastocystis sp. subtype 1 (strain ATCC 50177 / NandII)</name>
    <dbReference type="NCBI Taxonomy" id="478820"/>
    <lineage>
        <taxon>Eukaryota</taxon>
        <taxon>Sar</taxon>
        <taxon>Stramenopiles</taxon>
        <taxon>Bigyra</taxon>
        <taxon>Opalozoa</taxon>
        <taxon>Opalinata</taxon>
        <taxon>Blastocystidae</taxon>
        <taxon>Blastocystis</taxon>
    </lineage>
</organism>
<dbReference type="Pfam" id="PF05291">
    <property type="entry name" value="Bystin"/>
    <property type="match status" value="1"/>
</dbReference>
<feature type="compositionally biased region" description="Basic and acidic residues" evidence="6">
    <location>
        <begin position="12"/>
        <end position="26"/>
    </location>
</feature>
<dbReference type="AlphaFoldDB" id="A0A196SHT8"/>
<gene>
    <name evidence="7" type="ORF">AV274_2395</name>
</gene>
<dbReference type="Gene3D" id="1.25.40.480">
    <property type="match status" value="1"/>
</dbReference>
<keyword evidence="3" id="KW-0690">Ribosome biogenesis</keyword>
<evidence type="ECO:0000313" key="8">
    <source>
        <dbReference type="Proteomes" id="UP000078348"/>
    </source>
</evidence>
<feature type="compositionally biased region" description="Basic residues" evidence="6">
    <location>
        <begin position="1"/>
        <end position="11"/>
    </location>
</feature>
<evidence type="ECO:0000256" key="5">
    <source>
        <dbReference type="ARBA" id="ARBA00074032"/>
    </source>
</evidence>
<evidence type="ECO:0000256" key="1">
    <source>
        <dbReference type="ARBA" id="ARBA00004604"/>
    </source>
</evidence>
<dbReference type="GO" id="GO:0030688">
    <property type="term" value="C:preribosome, small subunit precursor"/>
    <property type="evidence" value="ECO:0007669"/>
    <property type="project" value="TreeGrafter"/>
</dbReference>
<dbReference type="STRING" id="478820.A0A196SHT8"/>
<proteinExistence type="inferred from homology"/>
<keyword evidence="8" id="KW-1185">Reference proteome</keyword>
<dbReference type="FunFam" id="1.25.40.480:FF:000001">
    <property type="entry name" value="Bystin (51.6 kD)-like"/>
    <property type="match status" value="1"/>
</dbReference>
<dbReference type="GO" id="GO:0005737">
    <property type="term" value="C:cytoplasm"/>
    <property type="evidence" value="ECO:0007669"/>
    <property type="project" value="TreeGrafter"/>
</dbReference>
<dbReference type="PANTHER" id="PTHR12821">
    <property type="entry name" value="BYSTIN"/>
    <property type="match status" value="1"/>
</dbReference>
<evidence type="ECO:0000256" key="2">
    <source>
        <dbReference type="ARBA" id="ARBA00007114"/>
    </source>
</evidence>
<dbReference type="GO" id="GO:0006364">
    <property type="term" value="P:rRNA processing"/>
    <property type="evidence" value="ECO:0007669"/>
    <property type="project" value="TreeGrafter"/>
</dbReference>
<comment type="similarity">
    <text evidence="2">Belongs to the bystin family.</text>
</comment>
<evidence type="ECO:0000256" key="4">
    <source>
        <dbReference type="ARBA" id="ARBA00023242"/>
    </source>
</evidence>
<dbReference type="InterPro" id="IPR007955">
    <property type="entry name" value="Bystin"/>
</dbReference>
<name>A0A196SHT8_BLAHN</name>
<dbReference type="Proteomes" id="UP000078348">
    <property type="component" value="Unassembled WGS sequence"/>
</dbReference>
<dbReference type="EMBL" id="LXWW01000111">
    <property type="protein sequence ID" value="OAO15876.1"/>
    <property type="molecule type" value="Genomic_DNA"/>
</dbReference>
<comment type="subcellular location">
    <subcellularLocation>
        <location evidence="1">Nucleus</location>
        <location evidence="1">Nucleolus</location>
    </subcellularLocation>
</comment>
<sequence length="415" mass="47894">MPKERSKKRRQKLEPLGKQIDDDNKAYKEIKRKKEKEEKDDAYIPADLSRKILNMAHDQQMEVENSDMDEGANNEADFHFKVSKMEDEDDMEDLSSDEGEVEDFIKDYKISEEDDAALKLFFAPDNGEKRNLADLIMQKIEEKSKTEEAAKEPLNPKIIQVYTSVGQILQHYRAGKLPKAFKIIPSLSNWEEILWITQPDKWSPQATFAATRIFASNLNAKLAQRFYATVLLPAVLDNIDRYKKLNYHLYQALKKAMYKPAAFFKGIVIPLCEDECTLKEAVIISSIVAKVSIPMAHSAAALMKLTQLPYSGATSLFMTVLLNKKYSLPYVVIDALVAHFLSFVDDERELPVLWQQCLLTFAQRYKTELTAEQKESLKPLLKKHYHHQITPEIRRELFTTVSRGEKEEKMETESF</sequence>
<dbReference type="GO" id="GO:0030515">
    <property type="term" value="F:snoRNA binding"/>
    <property type="evidence" value="ECO:0007669"/>
    <property type="project" value="TreeGrafter"/>
</dbReference>
<evidence type="ECO:0000313" key="7">
    <source>
        <dbReference type="EMBL" id="OAO15876.1"/>
    </source>
</evidence>